<accession>A0AAD8B0G6</accession>
<dbReference type="GO" id="GO:0016020">
    <property type="term" value="C:membrane"/>
    <property type="evidence" value="ECO:0007669"/>
    <property type="project" value="UniProtKB-SubCell"/>
</dbReference>
<dbReference type="Pfam" id="PF03798">
    <property type="entry name" value="TRAM_LAG1_CLN8"/>
    <property type="match status" value="1"/>
</dbReference>
<dbReference type="SMART" id="SM00724">
    <property type="entry name" value="TLC"/>
    <property type="match status" value="1"/>
</dbReference>
<feature type="transmembrane region" description="Helical" evidence="6">
    <location>
        <begin position="244"/>
        <end position="264"/>
    </location>
</feature>
<dbReference type="InterPro" id="IPR050846">
    <property type="entry name" value="TLCD"/>
</dbReference>
<sequence>YMTKMARSVDLWTFNVTEDEELLQYIDPKLLSLDYSDRVIQIKIIIAAFIFVTVLFIGSLIVCNLFPAFRALVLKHQIFMSLAIVRGVYGFFSIVIGIYAIFKTTDLDRDVVFGKNATSSFAMCITVGFFLFELTAVVLSDIAFKTFSRMLILHHGLALIAYSLAVKLGANYAFGCKGMILEMSTPFSCLCYVLLKAGWENSKAWVINQMILVHTFHLRSVVECHLWVVTYFNWENIYSNMPTVLLVLLYTNLTLVTFIMTPYWGYKKTQQLFNPVDWNFQEERNTDGITSNGSVKKTD</sequence>
<evidence type="ECO:0000256" key="5">
    <source>
        <dbReference type="PROSITE-ProRule" id="PRU00205"/>
    </source>
</evidence>
<feature type="transmembrane region" description="Helical" evidence="6">
    <location>
        <begin position="78"/>
        <end position="100"/>
    </location>
</feature>
<comment type="caution">
    <text evidence="8">The sequence shown here is derived from an EMBL/GenBank/DDBJ whole genome shotgun (WGS) entry which is preliminary data.</text>
</comment>
<dbReference type="AlphaFoldDB" id="A0AAD8B0G6"/>
<evidence type="ECO:0000256" key="6">
    <source>
        <dbReference type="SAM" id="Phobius"/>
    </source>
</evidence>
<dbReference type="PANTHER" id="PTHR13439">
    <property type="entry name" value="CT120 PROTEIN"/>
    <property type="match status" value="1"/>
</dbReference>
<organism evidence="8 9">
    <name type="scientific">Biomphalaria pfeifferi</name>
    <name type="common">Bloodfluke planorb</name>
    <name type="synonym">Freshwater snail</name>
    <dbReference type="NCBI Taxonomy" id="112525"/>
    <lineage>
        <taxon>Eukaryota</taxon>
        <taxon>Metazoa</taxon>
        <taxon>Spiralia</taxon>
        <taxon>Lophotrochozoa</taxon>
        <taxon>Mollusca</taxon>
        <taxon>Gastropoda</taxon>
        <taxon>Heterobranchia</taxon>
        <taxon>Euthyneura</taxon>
        <taxon>Panpulmonata</taxon>
        <taxon>Hygrophila</taxon>
        <taxon>Lymnaeoidea</taxon>
        <taxon>Planorbidae</taxon>
        <taxon>Biomphalaria</taxon>
    </lineage>
</organism>
<dbReference type="GO" id="GO:0005783">
    <property type="term" value="C:endoplasmic reticulum"/>
    <property type="evidence" value="ECO:0007669"/>
    <property type="project" value="TreeGrafter"/>
</dbReference>
<dbReference type="EMBL" id="JASAOG010000176">
    <property type="protein sequence ID" value="KAK0045703.1"/>
    <property type="molecule type" value="Genomic_DNA"/>
</dbReference>
<gene>
    <name evidence="8" type="ORF">Bpfe_024826</name>
</gene>
<keyword evidence="3 6" id="KW-1133">Transmembrane helix</keyword>
<comment type="subcellular location">
    <subcellularLocation>
        <location evidence="1">Membrane</location>
        <topology evidence="1">Multi-pass membrane protein</topology>
    </subcellularLocation>
</comment>
<feature type="transmembrane region" description="Helical" evidence="6">
    <location>
        <begin position="120"/>
        <end position="139"/>
    </location>
</feature>
<reference evidence="8" key="1">
    <citation type="journal article" date="2023" name="PLoS Negl. Trop. Dis.">
        <title>A genome sequence for Biomphalaria pfeifferi, the major vector snail for the human-infecting parasite Schistosoma mansoni.</title>
        <authorList>
            <person name="Bu L."/>
            <person name="Lu L."/>
            <person name="Laidemitt M.R."/>
            <person name="Zhang S.M."/>
            <person name="Mutuku M."/>
            <person name="Mkoji G."/>
            <person name="Steinauer M."/>
            <person name="Loker E.S."/>
        </authorList>
    </citation>
    <scope>NUCLEOTIDE SEQUENCE</scope>
    <source>
        <strain evidence="8">KasaAsao</strain>
    </source>
</reference>
<evidence type="ECO:0000256" key="3">
    <source>
        <dbReference type="ARBA" id="ARBA00022989"/>
    </source>
</evidence>
<keyword evidence="2 5" id="KW-0812">Transmembrane</keyword>
<evidence type="ECO:0000256" key="2">
    <source>
        <dbReference type="ARBA" id="ARBA00022692"/>
    </source>
</evidence>
<evidence type="ECO:0000313" key="9">
    <source>
        <dbReference type="Proteomes" id="UP001233172"/>
    </source>
</evidence>
<evidence type="ECO:0000256" key="1">
    <source>
        <dbReference type="ARBA" id="ARBA00004141"/>
    </source>
</evidence>
<protein>
    <submittedName>
        <fullName evidence="8">Protein CLN8</fullName>
    </submittedName>
</protein>
<dbReference type="InterPro" id="IPR006634">
    <property type="entry name" value="TLC-dom"/>
</dbReference>
<dbReference type="PANTHER" id="PTHR13439:SF7">
    <property type="entry name" value="PROTEIN CLN8"/>
    <property type="match status" value="1"/>
</dbReference>
<keyword evidence="9" id="KW-1185">Reference proteome</keyword>
<name>A0AAD8B0G6_BIOPF</name>
<dbReference type="GO" id="GO:0055088">
    <property type="term" value="P:lipid homeostasis"/>
    <property type="evidence" value="ECO:0007669"/>
    <property type="project" value="TreeGrafter"/>
</dbReference>
<feature type="transmembrane region" description="Helical" evidence="6">
    <location>
        <begin position="40"/>
        <end position="66"/>
    </location>
</feature>
<reference evidence="8" key="2">
    <citation type="submission" date="2023-04" db="EMBL/GenBank/DDBJ databases">
        <authorList>
            <person name="Bu L."/>
            <person name="Lu L."/>
            <person name="Laidemitt M.R."/>
            <person name="Zhang S.M."/>
            <person name="Mutuku M."/>
            <person name="Mkoji G."/>
            <person name="Steinauer M."/>
            <person name="Loker E.S."/>
        </authorList>
    </citation>
    <scope>NUCLEOTIDE SEQUENCE</scope>
    <source>
        <strain evidence="8">KasaAsao</strain>
        <tissue evidence="8">Whole Snail</tissue>
    </source>
</reference>
<dbReference type="PROSITE" id="PS50922">
    <property type="entry name" value="TLC"/>
    <property type="match status" value="1"/>
</dbReference>
<proteinExistence type="predicted"/>
<feature type="domain" description="TLC" evidence="7">
    <location>
        <begin position="78"/>
        <end position="277"/>
    </location>
</feature>
<feature type="non-terminal residue" evidence="8">
    <location>
        <position position="1"/>
    </location>
</feature>
<keyword evidence="4 5" id="KW-0472">Membrane</keyword>
<evidence type="ECO:0000259" key="7">
    <source>
        <dbReference type="PROSITE" id="PS50922"/>
    </source>
</evidence>
<evidence type="ECO:0000256" key="4">
    <source>
        <dbReference type="ARBA" id="ARBA00023136"/>
    </source>
</evidence>
<dbReference type="Proteomes" id="UP001233172">
    <property type="component" value="Unassembled WGS sequence"/>
</dbReference>
<feature type="transmembrane region" description="Helical" evidence="6">
    <location>
        <begin position="151"/>
        <end position="174"/>
    </location>
</feature>
<evidence type="ECO:0000313" key="8">
    <source>
        <dbReference type="EMBL" id="KAK0045703.1"/>
    </source>
</evidence>